<evidence type="ECO:0000259" key="1">
    <source>
        <dbReference type="PROSITE" id="PS51186"/>
    </source>
</evidence>
<dbReference type="EMBL" id="CP001398">
    <property type="protein sequence ID" value="ACS32957.1"/>
    <property type="molecule type" value="Genomic_DNA"/>
</dbReference>
<dbReference type="PANTHER" id="PTHR43617">
    <property type="entry name" value="L-AMINO ACID N-ACETYLTRANSFERASE"/>
    <property type="match status" value="1"/>
</dbReference>
<dbReference type="CDD" id="cd04301">
    <property type="entry name" value="NAT_SF"/>
    <property type="match status" value="1"/>
</dbReference>
<keyword evidence="2" id="KW-0808">Transferase</keyword>
<evidence type="ECO:0000313" key="3">
    <source>
        <dbReference type="Proteomes" id="UP000001488"/>
    </source>
</evidence>
<dbReference type="AlphaFoldDB" id="C5A3Z5"/>
<dbReference type="Proteomes" id="UP000001488">
    <property type="component" value="Chromosome"/>
</dbReference>
<proteinExistence type="predicted"/>
<dbReference type="InterPro" id="IPR050276">
    <property type="entry name" value="MshD_Acetyltransferase"/>
</dbReference>
<dbReference type="Gene3D" id="3.40.630.30">
    <property type="match status" value="1"/>
</dbReference>
<dbReference type="InterPro" id="IPR000182">
    <property type="entry name" value="GNAT_dom"/>
</dbReference>
<sequence>MALLIATTFSTAQSSESGFLNPTMRISMMTKVKIEKLQKLDQETLERLIEIYMNAYEGMREYGGEGESYAKRYLRWCWSKAKDGFFVAKIGDKIVGFIVCDDDWYSRYEGRTVGAIHEFAVDKSYQGHGIGRKLMEKCLEYLGGKDIELWVGEKNERAKRFYEEYGFREVGKHGIWVRMVRRKR</sequence>
<evidence type="ECO:0000313" key="2">
    <source>
        <dbReference type="EMBL" id="ACS32957.1"/>
    </source>
</evidence>
<dbReference type="PATRIC" id="fig|593117.10.peg.451"/>
<name>C5A3Z5_THEGJ</name>
<gene>
    <name evidence="2" type="ordered locus">TGAM_0455</name>
</gene>
<dbReference type="SUPFAM" id="SSF55729">
    <property type="entry name" value="Acyl-CoA N-acyltransferases (Nat)"/>
    <property type="match status" value="1"/>
</dbReference>
<feature type="domain" description="N-acetyltransferase" evidence="1">
    <location>
        <begin position="35"/>
        <end position="184"/>
    </location>
</feature>
<dbReference type="GO" id="GO:0016747">
    <property type="term" value="F:acyltransferase activity, transferring groups other than amino-acyl groups"/>
    <property type="evidence" value="ECO:0007669"/>
    <property type="project" value="InterPro"/>
</dbReference>
<dbReference type="HOGENOM" id="CLU_013985_36_0_2"/>
<protein>
    <submittedName>
        <fullName evidence="2">N-acetyltransferase</fullName>
    </submittedName>
</protein>
<dbReference type="eggNOG" id="arCOG00826">
    <property type="taxonomic scope" value="Archaea"/>
</dbReference>
<dbReference type="PANTHER" id="PTHR43617:SF38">
    <property type="entry name" value="N-ACETYLTRANSFERASE DOMAIN-CONTAINING PROTEIN"/>
    <property type="match status" value="1"/>
</dbReference>
<dbReference type="STRING" id="593117.TGAM_0455"/>
<dbReference type="KEGG" id="tga:TGAM_0455"/>
<dbReference type="Pfam" id="PF00583">
    <property type="entry name" value="Acetyltransf_1"/>
    <property type="match status" value="1"/>
</dbReference>
<dbReference type="PaxDb" id="593117-TGAM_0455"/>
<reference evidence="2 3" key="1">
    <citation type="journal article" date="2007" name="Genome Biol.">
        <title>Genome analysis and genome-wide proteomics of Thermococcus gammatolerans, the most radioresistant organism known amongst the Archaea.</title>
        <authorList>
            <person name="Zivanovic Y."/>
            <person name="Armengaud J."/>
            <person name="Lagorce A."/>
            <person name="Leplat C."/>
            <person name="Guerin P."/>
            <person name="Dutertre M."/>
            <person name="Anthouard V."/>
            <person name="Forterre P."/>
            <person name="Wincker P."/>
            <person name="Confalonieri F."/>
        </authorList>
    </citation>
    <scope>NUCLEOTIDE SEQUENCE [LARGE SCALE GENOMIC DNA]</scope>
    <source>
        <strain evidence="3">DSM 15229 / JCM 11827 / EJ3</strain>
    </source>
</reference>
<organism evidence="2 3">
    <name type="scientific">Thermococcus gammatolerans (strain DSM 15229 / JCM 11827 / EJ3)</name>
    <dbReference type="NCBI Taxonomy" id="593117"/>
    <lineage>
        <taxon>Archaea</taxon>
        <taxon>Methanobacteriati</taxon>
        <taxon>Methanobacteriota</taxon>
        <taxon>Thermococci</taxon>
        <taxon>Thermococcales</taxon>
        <taxon>Thermococcaceae</taxon>
        <taxon>Thermococcus</taxon>
    </lineage>
</organism>
<keyword evidence="3" id="KW-1185">Reference proteome</keyword>
<dbReference type="InterPro" id="IPR016181">
    <property type="entry name" value="Acyl_CoA_acyltransferase"/>
</dbReference>
<accession>C5A3Z5</accession>
<dbReference type="PROSITE" id="PS51186">
    <property type="entry name" value="GNAT"/>
    <property type="match status" value="1"/>
</dbReference>